<feature type="signal peptide" evidence="1">
    <location>
        <begin position="1"/>
        <end position="18"/>
    </location>
</feature>
<accession>A0A0N8H9F4</accession>
<dbReference type="RefSeq" id="WP_055149936.1">
    <property type="nucleotide sequence ID" value="NZ_JXSZ01000012.1"/>
</dbReference>
<dbReference type="InterPro" id="IPR012910">
    <property type="entry name" value="Plug_dom"/>
</dbReference>
<dbReference type="EMBL" id="LGTQ01000012">
    <property type="protein sequence ID" value="KPM47220.1"/>
    <property type="molecule type" value="Genomic_DNA"/>
</dbReference>
<name>A0A0N8H9F4_9BACT</name>
<dbReference type="OrthoDB" id="1075473at2"/>
<dbReference type="SUPFAM" id="SSF49464">
    <property type="entry name" value="Carboxypeptidase regulatory domain-like"/>
    <property type="match status" value="1"/>
</dbReference>
<dbReference type="SUPFAM" id="SSF56935">
    <property type="entry name" value="Porins"/>
    <property type="match status" value="1"/>
</dbReference>
<keyword evidence="1" id="KW-0732">Signal</keyword>
<feature type="chain" id="PRO_5006026291" description="TonB-dependent receptor plug domain-containing protein" evidence="1">
    <location>
        <begin position="19"/>
        <end position="721"/>
    </location>
</feature>
<keyword evidence="4" id="KW-1185">Reference proteome</keyword>
<dbReference type="PATRIC" id="fig|1605367.3.peg.540"/>
<dbReference type="InterPro" id="IPR037066">
    <property type="entry name" value="Plug_dom_sf"/>
</dbReference>
<dbReference type="Pfam" id="PF07715">
    <property type="entry name" value="Plug"/>
    <property type="match status" value="1"/>
</dbReference>
<proteinExistence type="predicted"/>
<protein>
    <recommendedName>
        <fullName evidence="2">TonB-dependent receptor plug domain-containing protein</fullName>
    </recommendedName>
</protein>
<evidence type="ECO:0000256" key="1">
    <source>
        <dbReference type="SAM" id="SignalP"/>
    </source>
</evidence>
<comment type="caution">
    <text evidence="3">The sequence shown here is derived from an EMBL/GenBank/DDBJ whole genome shotgun (WGS) entry which is preliminary data.</text>
</comment>
<dbReference type="InterPro" id="IPR008969">
    <property type="entry name" value="CarboxyPept-like_regulatory"/>
</dbReference>
<gene>
    <name evidence="3" type="ORF">AFM12_15575</name>
</gene>
<feature type="domain" description="TonB-dependent receptor plug" evidence="2">
    <location>
        <begin position="135"/>
        <end position="214"/>
    </location>
</feature>
<dbReference type="STRING" id="1605367.AFM12_15575"/>
<evidence type="ECO:0000313" key="4">
    <source>
        <dbReference type="Proteomes" id="UP000050454"/>
    </source>
</evidence>
<dbReference type="Gene3D" id="2.60.40.1120">
    <property type="entry name" value="Carboxypeptidase-like, regulatory domain"/>
    <property type="match status" value="1"/>
</dbReference>
<dbReference type="Proteomes" id="UP000050454">
    <property type="component" value="Unassembled WGS sequence"/>
</dbReference>
<dbReference type="Pfam" id="PF13715">
    <property type="entry name" value="CarbopepD_reg_2"/>
    <property type="match status" value="1"/>
</dbReference>
<evidence type="ECO:0000313" key="3">
    <source>
        <dbReference type="EMBL" id="KPM47220.1"/>
    </source>
</evidence>
<dbReference type="AlphaFoldDB" id="A0A0N8H9F4"/>
<sequence>MKKLFTLFLILSGLSALAQTSISGKITDQKGEPLPFANISLEGTYDGASADLEGNFTFSSDETGPQMLSVTMIGFIPYQKKVELNGEAILLDVKLEESINSLNAVVVTAGMFEASDEKKMVMMKPMDIVTTAGAGADITSVMQLLPGANRVGEQEGLFVRGGSAQETKTVIDGIIVQNPFFSSTPDVPQRGRFNPFMFKGTAFSTGGYSAQYGQALSSVLLLNTMDKQGENSNFNVGLNMAGVNASYTHKGWLTASAGYNNVAPFFGLTKTNLDFETIPQGFGGSLTINENFKNSSLKVYSTYTDGRSGINLPSYDEENSTYLFSNRNTNSFTNASYRSSWADGKWVMMAGASYSNNQDKLKIDQLAADRFDERSQGRLVFSRLFGKENGSTFTFGGEFHDITLSNIYNGYKLKIDDQYSSLFAEAEFYLSSKLAARFGLRGENSTVIQKSNMAPRLSLAYKAGKYAQFSFAAGRFYQNPEKEYLYLDKTLDFENADHAILNYQVIKNGKTFRTEVFYKKYNHLVSENVGHFDPNPYRFPSGELSNSGYGYAQGFDLFFRDETSIDNGDFWVTYSFLNTKRKFRNYPVEAVPHFATKHNFSVVYKQFIDAITTNVGATFTHTSGRPIYNFNDTFTAPEETKAFQNLSLMASHVRQFGNSFLVFYATLDNVLGRKNIFGYRYSADGRERYEVKPLMYRTFFFGLNWTLGELNGRSREAELDF</sequence>
<reference evidence="3 4" key="1">
    <citation type="submission" date="2015-07" db="EMBL/GenBank/DDBJ databases">
        <title>The draft genome sequence of Leadbetterella sp. JN14-9.</title>
        <authorList>
            <person name="Liu Y."/>
            <person name="Du J."/>
            <person name="Shao Z."/>
        </authorList>
    </citation>
    <scope>NUCLEOTIDE SEQUENCE [LARGE SCALE GENOMIC DNA]</scope>
    <source>
        <strain evidence="3 4">JN14-9</strain>
    </source>
</reference>
<evidence type="ECO:0000259" key="2">
    <source>
        <dbReference type="Pfam" id="PF07715"/>
    </source>
</evidence>
<organism evidence="3 4">
    <name type="scientific">Jiulongibacter sediminis</name>
    <dbReference type="NCBI Taxonomy" id="1605367"/>
    <lineage>
        <taxon>Bacteria</taxon>
        <taxon>Pseudomonadati</taxon>
        <taxon>Bacteroidota</taxon>
        <taxon>Cytophagia</taxon>
        <taxon>Cytophagales</taxon>
        <taxon>Leadbetterellaceae</taxon>
        <taxon>Jiulongibacter</taxon>
    </lineage>
</organism>
<dbReference type="Gene3D" id="2.170.130.10">
    <property type="entry name" value="TonB-dependent receptor, plug domain"/>
    <property type="match status" value="1"/>
</dbReference>